<feature type="chain" id="PRO_5041639672" description="Saposin B-type domain-containing protein" evidence="2">
    <location>
        <begin position="20"/>
        <end position="247"/>
    </location>
</feature>
<comment type="caution">
    <text evidence="4">The sequence shown here is derived from an EMBL/GenBank/DDBJ whole genome shotgun (WGS) entry which is preliminary data.</text>
</comment>
<proteinExistence type="predicted"/>
<feature type="signal peptide" evidence="2">
    <location>
        <begin position="1"/>
        <end position="19"/>
    </location>
</feature>
<dbReference type="InterPro" id="IPR008139">
    <property type="entry name" value="SaposinB_dom"/>
</dbReference>
<keyword evidence="2" id="KW-0732">Signal</keyword>
<gene>
    <name evidence="4" type="ORF">Q7C36_012034</name>
</gene>
<dbReference type="InterPro" id="IPR011001">
    <property type="entry name" value="Saposin-like"/>
</dbReference>
<sequence>MRTLFHIAFFLLTSGILHGEIFPQNPQTQDETETGMFHKSFFVDPRHGISNHTEDLRFLKCAICKKIVNSIIKRVDRRIKETTFKVCLSFLKKYRHKCFKKLKKLRPKLINGIFPEGGRGTCWRMEILVADSCAVTHEPSLKNKTEKKLLIRIDSSPSKREDVNKKVLKCIACMRFMKKTMPSFSRNLRKNLIAACDNFADSHRQFCIKEAVKFYEAVMDFVYPNKNARLACTKLNMCKKRPPLILS</sequence>
<organism evidence="4 5">
    <name type="scientific">Tachysurus vachellii</name>
    <name type="common">Darkbarbel catfish</name>
    <name type="synonym">Pelteobagrus vachellii</name>
    <dbReference type="NCBI Taxonomy" id="175792"/>
    <lineage>
        <taxon>Eukaryota</taxon>
        <taxon>Metazoa</taxon>
        <taxon>Chordata</taxon>
        <taxon>Craniata</taxon>
        <taxon>Vertebrata</taxon>
        <taxon>Euteleostomi</taxon>
        <taxon>Actinopterygii</taxon>
        <taxon>Neopterygii</taxon>
        <taxon>Teleostei</taxon>
        <taxon>Ostariophysi</taxon>
        <taxon>Siluriformes</taxon>
        <taxon>Bagridae</taxon>
        <taxon>Tachysurus</taxon>
    </lineage>
</organism>
<feature type="domain" description="Saposin B-type" evidence="3">
    <location>
        <begin position="168"/>
        <end position="238"/>
    </location>
</feature>
<accession>A0AA88MSN4</accession>
<dbReference type="SUPFAM" id="SSF47862">
    <property type="entry name" value="Saposin"/>
    <property type="match status" value="1"/>
</dbReference>
<reference evidence="4" key="1">
    <citation type="submission" date="2023-08" db="EMBL/GenBank/DDBJ databases">
        <title>Pelteobagrus vachellii genome.</title>
        <authorList>
            <person name="Liu H."/>
        </authorList>
    </citation>
    <scope>NUCLEOTIDE SEQUENCE</scope>
    <source>
        <strain evidence="4">PRFRI_2022a</strain>
        <tissue evidence="4">Muscle</tissue>
    </source>
</reference>
<keyword evidence="1" id="KW-1015">Disulfide bond</keyword>
<dbReference type="SMART" id="SM00741">
    <property type="entry name" value="SapB"/>
    <property type="match status" value="2"/>
</dbReference>
<dbReference type="Proteomes" id="UP001187315">
    <property type="component" value="Unassembled WGS sequence"/>
</dbReference>
<evidence type="ECO:0000256" key="1">
    <source>
        <dbReference type="ARBA" id="ARBA00023157"/>
    </source>
</evidence>
<evidence type="ECO:0000313" key="4">
    <source>
        <dbReference type="EMBL" id="KAK2843819.1"/>
    </source>
</evidence>
<name>A0AA88MSN4_TACVA</name>
<evidence type="ECO:0000313" key="5">
    <source>
        <dbReference type="Proteomes" id="UP001187315"/>
    </source>
</evidence>
<protein>
    <recommendedName>
        <fullName evidence="3">Saposin B-type domain-containing protein</fullName>
    </recommendedName>
</protein>
<dbReference type="AlphaFoldDB" id="A0AA88MSN4"/>
<feature type="domain" description="Saposin B-type" evidence="3">
    <location>
        <begin position="59"/>
        <end position="133"/>
    </location>
</feature>
<keyword evidence="5" id="KW-1185">Reference proteome</keyword>
<evidence type="ECO:0000259" key="3">
    <source>
        <dbReference type="SMART" id="SM00741"/>
    </source>
</evidence>
<evidence type="ECO:0000256" key="2">
    <source>
        <dbReference type="SAM" id="SignalP"/>
    </source>
</evidence>
<dbReference type="EMBL" id="JAVHJS010000011">
    <property type="protein sequence ID" value="KAK2843819.1"/>
    <property type="molecule type" value="Genomic_DNA"/>
</dbReference>